<dbReference type="STRING" id="85701.BM1374166_01559"/>
<keyword evidence="7 8" id="KW-0472">Membrane</keyword>
<evidence type="ECO:0000256" key="6">
    <source>
        <dbReference type="ARBA" id="ARBA00022989"/>
    </source>
</evidence>
<evidence type="ECO:0000256" key="2">
    <source>
        <dbReference type="ARBA" id="ARBA00004141"/>
    </source>
</evidence>
<feature type="transmembrane region" description="Helical" evidence="8">
    <location>
        <begin position="350"/>
        <end position="371"/>
    </location>
</feature>
<feature type="transmembrane region" description="Helical" evidence="8">
    <location>
        <begin position="60"/>
        <end position="76"/>
    </location>
</feature>
<dbReference type="InterPro" id="IPR011701">
    <property type="entry name" value="MFS"/>
</dbReference>
<sequence length="409" mass="45944">MYVMQGHMLNPKFVRRGLILVFITLLLDILGIAIICPVLPEYFSHLTGKDVSTSFVERGKLLAAYSVMQFLFAPVIGNLSDRYGRRPILLVSIICFALDNLICAIAWSYSMLFIGRLLSGISGASFATCTAYLADISDETNRTRNFGLLGVASALGFILGSFMGGFLGQFGPRIPFYFAAGFSLINFIFAWVMLPETLSLWNRRFFDIKRANPLGAFWQLKQYPMVLWVLLVFFLYWFAESIWLSIWAFIAKERYDWSSFSIGLSYSVFGIGQFIVVVLILPYFSKRWSDGRITIVGLLFAALAMLGYTFATQGWMVYMVCACTMLEYLVHAPIRAIASAQVPTNVQGELQGAMTSVVSLSLIFGSFFYVFLFECFTDKNALFYFSGAPFVGGFLLLVVATVIFTLRVR</sequence>
<dbReference type="SUPFAM" id="SSF103473">
    <property type="entry name" value="MFS general substrate transporter"/>
    <property type="match status" value="1"/>
</dbReference>
<dbReference type="PANTHER" id="PTHR23504:SF15">
    <property type="entry name" value="MAJOR FACILITATOR SUPERFAMILY (MFS) PROFILE DOMAIN-CONTAINING PROTEIN"/>
    <property type="match status" value="1"/>
</dbReference>
<feature type="transmembrane region" description="Helical" evidence="8">
    <location>
        <begin position="174"/>
        <end position="194"/>
    </location>
</feature>
<dbReference type="Proteomes" id="UP000229839">
    <property type="component" value="Unassembled WGS sequence"/>
</dbReference>
<evidence type="ECO:0000256" key="1">
    <source>
        <dbReference type="ARBA" id="ARBA00003279"/>
    </source>
</evidence>
<dbReference type="AlphaFoldDB" id="A0A2M6UUJ2"/>
<dbReference type="PRINTS" id="PR01035">
    <property type="entry name" value="TCRTETA"/>
</dbReference>
<dbReference type="EMBL" id="NJGE01000003">
    <property type="protein sequence ID" value="PIT69859.1"/>
    <property type="molecule type" value="Genomic_DNA"/>
</dbReference>
<dbReference type="Gene3D" id="1.20.1250.20">
    <property type="entry name" value="MFS general substrate transporter like domains"/>
    <property type="match status" value="1"/>
</dbReference>
<comment type="similarity">
    <text evidence="3">Belongs to the major facilitator superfamily. TCR/Tet family.</text>
</comment>
<feature type="transmembrane region" description="Helical" evidence="8">
    <location>
        <begin position="262"/>
        <end position="281"/>
    </location>
</feature>
<evidence type="ECO:0000313" key="10">
    <source>
        <dbReference type="EMBL" id="PIT69859.1"/>
    </source>
</evidence>
<evidence type="ECO:0000256" key="7">
    <source>
        <dbReference type="ARBA" id="ARBA00023136"/>
    </source>
</evidence>
<name>A0A2M6UUJ2_9HYPH</name>
<dbReference type="GO" id="GO:0016020">
    <property type="term" value="C:membrane"/>
    <property type="evidence" value="ECO:0007669"/>
    <property type="project" value="UniProtKB-SubCell"/>
</dbReference>
<dbReference type="InterPro" id="IPR001958">
    <property type="entry name" value="Tet-R_TetA/multi-R_MdtG-like"/>
</dbReference>
<dbReference type="InterPro" id="IPR036259">
    <property type="entry name" value="MFS_trans_sf"/>
</dbReference>
<reference evidence="10 11" key="1">
    <citation type="submission" date="2017-06" db="EMBL/GenBank/DDBJ databases">
        <title>Draft genome of Bartonella tribocorum strain L103, isolated from a rodent in Laos.</title>
        <authorList>
            <person name="Hadjadj L."/>
            <person name="Jiyipong T."/>
            <person name="Morand S."/>
            <person name="Diene S.M."/>
            <person name="Rolain J.-M."/>
        </authorList>
    </citation>
    <scope>NUCLEOTIDE SEQUENCE [LARGE SCALE GENOMIC DNA]</scope>
    <source>
        <strain evidence="10 11">L103</strain>
    </source>
</reference>
<organism evidence="10 11">
    <name type="scientific">Bartonella tribocorum</name>
    <dbReference type="NCBI Taxonomy" id="85701"/>
    <lineage>
        <taxon>Bacteria</taxon>
        <taxon>Pseudomonadati</taxon>
        <taxon>Pseudomonadota</taxon>
        <taxon>Alphaproteobacteria</taxon>
        <taxon>Hyphomicrobiales</taxon>
        <taxon>Bartonellaceae</taxon>
        <taxon>Bartonella</taxon>
    </lineage>
</organism>
<evidence type="ECO:0000256" key="8">
    <source>
        <dbReference type="SAM" id="Phobius"/>
    </source>
</evidence>
<feature type="transmembrane region" description="Helical" evidence="8">
    <location>
        <begin position="18"/>
        <end position="40"/>
    </location>
</feature>
<feature type="transmembrane region" description="Helical" evidence="8">
    <location>
        <begin position="88"/>
        <end position="107"/>
    </location>
</feature>
<feature type="transmembrane region" description="Helical" evidence="8">
    <location>
        <begin position="146"/>
        <end position="168"/>
    </location>
</feature>
<dbReference type="Pfam" id="PF07690">
    <property type="entry name" value="MFS_1"/>
    <property type="match status" value="1"/>
</dbReference>
<evidence type="ECO:0000256" key="5">
    <source>
        <dbReference type="ARBA" id="ARBA00022692"/>
    </source>
</evidence>
<dbReference type="PANTHER" id="PTHR23504">
    <property type="entry name" value="MAJOR FACILITATOR SUPERFAMILY DOMAIN-CONTAINING PROTEIN 10"/>
    <property type="match status" value="1"/>
</dbReference>
<evidence type="ECO:0000259" key="9">
    <source>
        <dbReference type="PROSITE" id="PS50850"/>
    </source>
</evidence>
<feature type="transmembrane region" description="Helical" evidence="8">
    <location>
        <begin position="226"/>
        <end position="250"/>
    </location>
</feature>
<protein>
    <submittedName>
        <fullName evidence="10">Tetracycline resistance MFS efflux pump</fullName>
    </submittedName>
</protein>
<feature type="transmembrane region" description="Helical" evidence="8">
    <location>
        <begin position="293"/>
        <end position="311"/>
    </location>
</feature>
<keyword evidence="6 8" id="KW-1133">Transmembrane helix</keyword>
<keyword evidence="5 8" id="KW-0812">Transmembrane</keyword>
<comment type="subcellular location">
    <subcellularLocation>
        <location evidence="2">Membrane</location>
        <topology evidence="2">Multi-pass membrane protein</topology>
    </subcellularLocation>
</comment>
<dbReference type="PROSITE" id="PS00216">
    <property type="entry name" value="SUGAR_TRANSPORT_1"/>
    <property type="match status" value="1"/>
</dbReference>
<evidence type="ECO:0000313" key="11">
    <source>
        <dbReference type="Proteomes" id="UP000229839"/>
    </source>
</evidence>
<dbReference type="PROSITE" id="PS50850">
    <property type="entry name" value="MFS"/>
    <property type="match status" value="1"/>
</dbReference>
<accession>A0A2M6UUJ2</accession>
<feature type="transmembrane region" description="Helical" evidence="8">
    <location>
        <begin position="383"/>
        <end position="406"/>
    </location>
</feature>
<dbReference type="GO" id="GO:0022857">
    <property type="term" value="F:transmembrane transporter activity"/>
    <property type="evidence" value="ECO:0007669"/>
    <property type="project" value="InterPro"/>
</dbReference>
<gene>
    <name evidence="10" type="ORF">CER18_02295</name>
</gene>
<dbReference type="InterPro" id="IPR005829">
    <property type="entry name" value="Sugar_transporter_CS"/>
</dbReference>
<keyword evidence="4" id="KW-0813">Transport</keyword>
<evidence type="ECO:0000256" key="3">
    <source>
        <dbReference type="ARBA" id="ARBA00007520"/>
    </source>
</evidence>
<dbReference type="OrthoDB" id="9764259at2"/>
<proteinExistence type="inferred from homology"/>
<feature type="domain" description="Major facilitator superfamily (MFS) profile" evidence="9">
    <location>
        <begin position="17"/>
        <end position="409"/>
    </location>
</feature>
<comment type="caution">
    <text evidence="10">The sequence shown here is derived from an EMBL/GenBank/DDBJ whole genome shotgun (WGS) entry which is preliminary data.</text>
</comment>
<feature type="transmembrane region" description="Helical" evidence="8">
    <location>
        <begin position="113"/>
        <end position="134"/>
    </location>
</feature>
<evidence type="ECO:0000256" key="4">
    <source>
        <dbReference type="ARBA" id="ARBA00022448"/>
    </source>
</evidence>
<dbReference type="InterPro" id="IPR020846">
    <property type="entry name" value="MFS_dom"/>
</dbReference>
<comment type="function">
    <text evidence="1">Resistance to tetracycline by an active tetracycline efflux. This is an energy-dependent process that decreases the accumulation of the antibiotic in whole cells. This protein functions as a metal-tetracycline/H(+) antiporter.</text>
</comment>